<dbReference type="Pfam" id="PF01202">
    <property type="entry name" value="SKI"/>
    <property type="match status" value="1"/>
</dbReference>
<evidence type="ECO:0000313" key="13">
    <source>
        <dbReference type="Proteomes" id="UP000291301"/>
    </source>
</evidence>
<protein>
    <recommendedName>
        <fullName evidence="3 11">Shikimate kinase</fullName>
        <shortName evidence="11">SK</shortName>
        <ecNumber evidence="3 11">2.7.1.71</ecNumber>
    </recommendedName>
</protein>
<evidence type="ECO:0000256" key="11">
    <source>
        <dbReference type="HAMAP-Rule" id="MF_00109"/>
    </source>
</evidence>
<dbReference type="PRINTS" id="PR01100">
    <property type="entry name" value="SHIKIMTKNASE"/>
</dbReference>
<dbReference type="EMBL" id="SJST01000004">
    <property type="protein sequence ID" value="TCD13748.1"/>
    <property type="molecule type" value="Genomic_DNA"/>
</dbReference>
<name>A0A4R0PC54_9HYPH</name>
<dbReference type="InterPro" id="IPR031322">
    <property type="entry name" value="Shikimate/glucono_kinase"/>
</dbReference>
<dbReference type="GO" id="GO:0009073">
    <property type="term" value="P:aromatic amino acid family biosynthetic process"/>
    <property type="evidence" value="ECO:0007669"/>
    <property type="project" value="UniProtKB-KW"/>
</dbReference>
<dbReference type="EC" id="2.7.1.71" evidence="3 11"/>
<feature type="binding site" evidence="11">
    <location>
        <position position="32"/>
    </location>
    <ligand>
        <name>Mg(2+)</name>
        <dbReference type="ChEBI" id="CHEBI:18420"/>
    </ligand>
</feature>
<dbReference type="GO" id="GO:0005829">
    <property type="term" value="C:cytosol"/>
    <property type="evidence" value="ECO:0007669"/>
    <property type="project" value="TreeGrafter"/>
</dbReference>
<dbReference type="PROSITE" id="PS01128">
    <property type="entry name" value="SHIKIMATE_KINASE"/>
    <property type="match status" value="1"/>
</dbReference>
<dbReference type="InterPro" id="IPR000623">
    <property type="entry name" value="Shikimate_kinase/TSH1"/>
</dbReference>
<comment type="function">
    <text evidence="11">Catalyzes the specific phosphorylation of the 3-hydroxyl group of shikimic acid using ATP as a cosubstrate.</text>
</comment>
<keyword evidence="11" id="KW-0460">Magnesium</keyword>
<dbReference type="GO" id="GO:0009423">
    <property type="term" value="P:chorismate biosynthetic process"/>
    <property type="evidence" value="ECO:0007669"/>
    <property type="project" value="UniProtKB-UniRule"/>
</dbReference>
<evidence type="ECO:0000256" key="3">
    <source>
        <dbReference type="ARBA" id="ARBA00012154"/>
    </source>
</evidence>
<evidence type="ECO:0000256" key="10">
    <source>
        <dbReference type="ARBA" id="ARBA00048567"/>
    </source>
</evidence>
<dbReference type="Gene3D" id="3.40.50.300">
    <property type="entry name" value="P-loop containing nucleotide triphosphate hydrolases"/>
    <property type="match status" value="1"/>
</dbReference>
<evidence type="ECO:0000256" key="9">
    <source>
        <dbReference type="ARBA" id="ARBA00023141"/>
    </source>
</evidence>
<evidence type="ECO:0000256" key="1">
    <source>
        <dbReference type="ARBA" id="ARBA00004842"/>
    </source>
</evidence>
<comment type="cofactor">
    <cofactor evidence="11">
        <name>Mg(2+)</name>
        <dbReference type="ChEBI" id="CHEBI:18420"/>
    </cofactor>
    <text evidence="11">Binds 1 Mg(2+) ion per subunit.</text>
</comment>
<dbReference type="AlphaFoldDB" id="A0A4R0PC54"/>
<reference evidence="12 13" key="1">
    <citation type="journal article" date="2015" name="Antonie Van Leeuwenhoek">
        <title>Oricola cellulosilytica gen. nov., sp. nov., a cellulose-degrading bacterium of the family Phyllobacteriaceae isolated from surface seashore water, and emended descriptions of Mesorhizobium loti and Phyllobacterium myrsinacearum.</title>
        <authorList>
            <person name="Hameed A."/>
            <person name="Shahina M."/>
            <person name="Lai W.A."/>
            <person name="Lin S.Y."/>
            <person name="Young L.S."/>
            <person name="Liu Y.C."/>
            <person name="Hsu Y.H."/>
            <person name="Young C.C."/>
        </authorList>
    </citation>
    <scope>NUCLEOTIDE SEQUENCE [LARGE SCALE GENOMIC DNA]</scope>
    <source>
        <strain evidence="12 13">KCTC 52183</strain>
    </source>
</reference>
<evidence type="ECO:0000256" key="4">
    <source>
        <dbReference type="ARBA" id="ARBA00022605"/>
    </source>
</evidence>
<sequence length="206" mass="22500">MTRETTAHCKTVRRLIGKRSVVLVGLMGAGKSAIGRKLAAMLELPFVDADSEIEAASQMTVADLFEQYGEPEFRALEKRVIARVLKGGPRVLATGGGAFMNEQTRQTIARRGVSIWLSADIDLLMERVSRRQNRPLLQNPDPRMVMQKLIAERYPVYAHADVEVPSQDVSKDEMAARVVEAVATFLTVGNASRVSHVGAAGEARGV</sequence>
<feature type="binding site" evidence="11">
    <location>
        <position position="96"/>
    </location>
    <ligand>
        <name>substrate</name>
    </ligand>
</feature>
<dbReference type="GO" id="GO:0008652">
    <property type="term" value="P:amino acid biosynthetic process"/>
    <property type="evidence" value="ECO:0007669"/>
    <property type="project" value="UniProtKB-KW"/>
</dbReference>
<keyword evidence="13" id="KW-1185">Reference proteome</keyword>
<comment type="caution">
    <text evidence="11">Lacks conserved residue(s) required for the propagation of feature annotation.</text>
</comment>
<evidence type="ECO:0000256" key="2">
    <source>
        <dbReference type="ARBA" id="ARBA00006997"/>
    </source>
</evidence>
<keyword evidence="8 11" id="KW-0067">ATP-binding</keyword>
<dbReference type="InterPro" id="IPR023000">
    <property type="entry name" value="Shikimate_kinase_CS"/>
</dbReference>
<dbReference type="Proteomes" id="UP000291301">
    <property type="component" value="Unassembled WGS sequence"/>
</dbReference>
<comment type="subcellular location">
    <subcellularLocation>
        <location evidence="11">Cytoplasm</location>
    </subcellularLocation>
</comment>
<keyword evidence="7 11" id="KW-0418">Kinase</keyword>
<dbReference type="OrthoDB" id="9800332at2"/>
<keyword evidence="11" id="KW-0479">Metal-binding</keyword>
<keyword evidence="9 11" id="KW-0057">Aromatic amino acid biosynthesis</keyword>
<comment type="subunit">
    <text evidence="11">Monomer.</text>
</comment>
<dbReference type="RefSeq" id="WP_131569046.1">
    <property type="nucleotide sequence ID" value="NZ_JAINFK010000003.1"/>
</dbReference>
<comment type="pathway">
    <text evidence="1 11">Metabolic intermediate biosynthesis; chorismate biosynthesis; chorismate from D-erythrose 4-phosphate and phosphoenolpyruvate: step 5/7.</text>
</comment>
<dbReference type="UniPathway" id="UPA00053">
    <property type="reaction ID" value="UER00088"/>
</dbReference>
<accession>A0A4R0PC54</accession>
<dbReference type="GO" id="GO:0005524">
    <property type="term" value="F:ATP binding"/>
    <property type="evidence" value="ECO:0007669"/>
    <property type="project" value="UniProtKB-UniRule"/>
</dbReference>
<dbReference type="CDD" id="cd00464">
    <property type="entry name" value="SK"/>
    <property type="match status" value="1"/>
</dbReference>
<dbReference type="InterPro" id="IPR027417">
    <property type="entry name" value="P-loop_NTPase"/>
</dbReference>
<keyword evidence="6 11" id="KW-0547">Nucleotide-binding</keyword>
<keyword evidence="11" id="KW-0963">Cytoplasm</keyword>
<gene>
    <name evidence="11" type="primary">aroK</name>
    <name evidence="12" type="ORF">E0D97_11615</name>
</gene>
<evidence type="ECO:0000256" key="8">
    <source>
        <dbReference type="ARBA" id="ARBA00022840"/>
    </source>
</evidence>
<dbReference type="NCBIfam" id="NF010552">
    <property type="entry name" value="PRK13946.1"/>
    <property type="match status" value="1"/>
</dbReference>
<evidence type="ECO:0000256" key="6">
    <source>
        <dbReference type="ARBA" id="ARBA00022741"/>
    </source>
</evidence>
<organism evidence="12 13">
    <name type="scientific">Oricola cellulosilytica</name>
    <dbReference type="NCBI Taxonomy" id="1429082"/>
    <lineage>
        <taxon>Bacteria</taxon>
        <taxon>Pseudomonadati</taxon>
        <taxon>Pseudomonadota</taxon>
        <taxon>Alphaproteobacteria</taxon>
        <taxon>Hyphomicrobiales</taxon>
        <taxon>Ahrensiaceae</taxon>
        <taxon>Oricola</taxon>
    </lineage>
</organism>
<comment type="catalytic activity">
    <reaction evidence="10 11">
        <text>shikimate + ATP = 3-phosphoshikimate + ADP + H(+)</text>
        <dbReference type="Rhea" id="RHEA:13121"/>
        <dbReference type="ChEBI" id="CHEBI:15378"/>
        <dbReference type="ChEBI" id="CHEBI:30616"/>
        <dbReference type="ChEBI" id="CHEBI:36208"/>
        <dbReference type="ChEBI" id="CHEBI:145989"/>
        <dbReference type="ChEBI" id="CHEBI:456216"/>
        <dbReference type="EC" id="2.7.1.71"/>
    </reaction>
</comment>
<feature type="binding site" evidence="11">
    <location>
        <position position="74"/>
    </location>
    <ligand>
        <name>substrate</name>
    </ligand>
</feature>
<dbReference type="GO" id="GO:0004765">
    <property type="term" value="F:shikimate kinase activity"/>
    <property type="evidence" value="ECO:0007669"/>
    <property type="project" value="UniProtKB-UniRule"/>
</dbReference>
<keyword evidence="5 11" id="KW-0808">Transferase</keyword>
<dbReference type="SUPFAM" id="SSF52540">
    <property type="entry name" value="P-loop containing nucleoside triphosphate hydrolases"/>
    <property type="match status" value="1"/>
</dbReference>
<dbReference type="PANTHER" id="PTHR21087">
    <property type="entry name" value="SHIKIMATE KINASE"/>
    <property type="match status" value="1"/>
</dbReference>
<comment type="similarity">
    <text evidence="2 11">Belongs to the shikimate kinase family.</text>
</comment>
<dbReference type="GO" id="GO:0000287">
    <property type="term" value="F:magnesium ion binding"/>
    <property type="evidence" value="ECO:0007669"/>
    <property type="project" value="UniProtKB-UniRule"/>
</dbReference>
<feature type="binding site" evidence="11">
    <location>
        <position position="50"/>
    </location>
    <ligand>
        <name>substrate</name>
    </ligand>
</feature>
<proteinExistence type="inferred from homology"/>
<dbReference type="PANTHER" id="PTHR21087:SF16">
    <property type="entry name" value="SHIKIMATE KINASE 1, CHLOROPLASTIC"/>
    <property type="match status" value="1"/>
</dbReference>
<feature type="binding site" evidence="11">
    <location>
        <begin position="28"/>
        <end position="33"/>
    </location>
    <ligand>
        <name>ATP</name>
        <dbReference type="ChEBI" id="CHEBI:30616"/>
    </ligand>
</feature>
<feature type="binding site" evidence="11">
    <location>
        <position position="134"/>
    </location>
    <ligand>
        <name>ATP</name>
        <dbReference type="ChEBI" id="CHEBI:30616"/>
    </ligand>
</feature>
<dbReference type="HAMAP" id="MF_00109">
    <property type="entry name" value="Shikimate_kinase"/>
    <property type="match status" value="1"/>
</dbReference>
<evidence type="ECO:0000256" key="7">
    <source>
        <dbReference type="ARBA" id="ARBA00022777"/>
    </source>
</evidence>
<feature type="binding site" evidence="11">
    <location>
        <position position="153"/>
    </location>
    <ligand>
        <name>substrate</name>
    </ligand>
</feature>
<comment type="caution">
    <text evidence="12">The sequence shown here is derived from an EMBL/GenBank/DDBJ whole genome shotgun (WGS) entry which is preliminary data.</text>
</comment>
<evidence type="ECO:0000256" key="5">
    <source>
        <dbReference type="ARBA" id="ARBA00022679"/>
    </source>
</evidence>
<evidence type="ECO:0000313" key="12">
    <source>
        <dbReference type="EMBL" id="TCD13748.1"/>
    </source>
</evidence>
<keyword evidence="4 11" id="KW-0028">Amino-acid biosynthesis</keyword>